<evidence type="ECO:0000313" key="3">
    <source>
        <dbReference type="EMBL" id="QBI19622.1"/>
    </source>
</evidence>
<dbReference type="SUPFAM" id="SSF109854">
    <property type="entry name" value="DinB/YfiT-like putative metalloenzymes"/>
    <property type="match status" value="1"/>
</dbReference>
<dbReference type="InterPro" id="IPR001646">
    <property type="entry name" value="5peptide_repeat"/>
</dbReference>
<dbReference type="Gene3D" id="2.160.20.80">
    <property type="entry name" value="E3 ubiquitin-protein ligase SopA"/>
    <property type="match status" value="1"/>
</dbReference>
<keyword evidence="4" id="KW-1185">Reference proteome</keyword>
<feature type="domain" description="DinB-like" evidence="2">
    <location>
        <begin position="108"/>
        <end position="252"/>
    </location>
</feature>
<feature type="region of interest" description="Disordered" evidence="1">
    <location>
        <begin position="212"/>
        <end position="234"/>
    </location>
</feature>
<organism evidence="3 4">
    <name type="scientific">Egibacter rhizosphaerae</name>
    <dbReference type="NCBI Taxonomy" id="1670831"/>
    <lineage>
        <taxon>Bacteria</taxon>
        <taxon>Bacillati</taxon>
        <taxon>Actinomycetota</taxon>
        <taxon>Nitriliruptoria</taxon>
        <taxon>Egibacterales</taxon>
        <taxon>Egibacteraceae</taxon>
        <taxon>Egibacter</taxon>
    </lineage>
</organism>
<dbReference type="Proteomes" id="UP000291469">
    <property type="component" value="Chromosome"/>
</dbReference>
<dbReference type="Pfam" id="PF12867">
    <property type="entry name" value="DinB_2"/>
    <property type="match status" value="1"/>
</dbReference>
<dbReference type="RefSeq" id="WP_131154619.1">
    <property type="nucleotide sequence ID" value="NZ_CP036402.1"/>
</dbReference>
<dbReference type="InterPro" id="IPR034660">
    <property type="entry name" value="DinB/YfiT-like"/>
</dbReference>
<accession>A0A411YES6</accession>
<dbReference type="AlphaFoldDB" id="A0A411YES6"/>
<sequence>MPATGRETLVFDRQDLSRSRFRTVRLNEARFHLVDLRGARFDQVVLDGAVMRGADLIDVEIDGEVSNLVVNGVDVAPLIEAELDRRDPERRRMRPTDPDGFREAWDIIERRWDETVARARGLDPALLHASVDGEWSFIQTMRHLVFATDAWVRRAVLGQPRPWDPLGLPHTTFRELPGVPNDPDARPSLDQVLALRQDRMQTVRQLLDGLTQERLDEETEPVTEPGYPEPDHYPVRGCVETILEEEWRHREFAERDLAVLQAREGDGDGAGTRPGEAG</sequence>
<dbReference type="SUPFAM" id="SSF141571">
    <property type="entry name" value="Pentapeptide repeat-like"/>
    <property type="match status" value="1"/>
</dbReference>
<dbReference type="InterPro" id="IPR024775">
    <property type="entry name" value="DinB-like"/>
</dbReference>
<name>A0A411YES6_9ACTN</name>
<evidence type="ECO:0000259" key="2">
    <source>
        <dbReference type="Pfam" id="PF12867"/>
    </source>
</evidence>
<evidence type="ECO:0000256" key="1">
    <source>
        <dbReference type="SAM" id="MobiDB-lite"/>
    </source>
</evidence>
<protein>
    <submittedName>
        <fullName evidence="3">DinB family protein</fullName>
    </submittedName>
</protein>
<gene>
    <name evidence="3" type="ORF">ER308_08705</name>
</gene>
<evidence type="ECO:0000313" key="4">
    <source>
        <dbReference type="Proteomes" id="UP000291469"/>
    </source>
</evidence>
<proteinExistence type="predicted"/>
<dbReference type="Gene3D" id="1.20.120.450">
    <property type="entry name" value="dinb family like domain"/>
    <property type="match status" value="1"/>
</dbReference>
<reference evidence="3 4" key="1">
    <citation type="submission" date="2019-01" db="EMBL/GenBank/DDBJ databases">
        <title>Egibacter rhizosphaerae EGI 80759T.</title>
        <authorList>
            <person name="Chen D.-D."/>
            <person name="Tian Y."/>
            <person name="Jiao J.-Y."/>
            <person name="Zhang X.-T."/>
            <person name="Zhang Y.-G."/>
            <person name="Zhang Y."/>
            <person name="Xiao M."/>
            <person name="Shu W.-S."/>
            <person name="Li W.-J."/>
        </authorList>
    </citation>
    <scope>NUCLEOTIDE SEQUENCE [LARGE SCALE GENOMIC DNA]</scope>
    <source>
        <strain evidence="3 4">EGI 80759</strain>
    </source>
</reference>
<dbReference type="OrthoDB" id="3542438at2"/>
<dbReference type="EMBL" id="CP036402">
    <property type="protein sequence ID" value="QBI19622.1"/>
    <property type="molecule type" value="Genomic_DNA"/>
</dbReference>
<dbReference type="Pfam" id="PF00805">
    <property type="entry name" value="Pentapeptide"/>
    <property type="match status" value="1"/>
</dbReference>
<dbReference type="KEGG" id="erz:ER308_08705"/>